<dbReference type="CDD" id="cd00038">
    <property type="entry name" value="CAP_ED"/>
    <property type="match status" value="1"/>
</dbReference>
<feature type="compositionally biased region" description="Polar residues" evidence="8">
    <location>
        <begin position="48"/>
        <end position="67"/>
    </location>
</feature>
<keyword evidence="4 9" id="KW-0812">Transmembrane</keyword>
<feature type="domain" description="STAS" evidence="11">
    <location>
        <begin position="709"/>
        <end position="819"/>
    </location>
</feature>
<dbReference type="EMBL" id="RSCD01000012">
    <property type="protein sequence ID" value="RSH89923.1"/>
    <property type="molecule type" value="Genomic_DNA"/>
</dbReference>
<dbReference type="InterPro" id="IPR014710">
    <property type="entry name" value="RmlC-like_jellyroll"/>
</dbReference>
<name>A0A427YFV3_9TREE</name>
<comment type="subcellular location">
    <subcellularLocation>
        <location evidence="1">Vacuole membrane</location>
        <topology evidence="1">Multi-pass membrane protein</topology>
    </subcellularLocation>
</comment>
<proteinExistence type="predicted"/>
<dbReference type="InterPro" id="IPR000595">
    <property type="entry name" value="cNMP-bd_dom"/>
</dbReference>
<dbReference type="STRING" id="1890683.A0A427YFV3"/>
<dbReference type="Proteomes" id="UP000279259">
    <property type="component" value="Unassembled WGS sequence"/>
</dbReference>
<dbReference type="GO" id="GO:0000329">
    <property type="term" value="C:fungal-type vacuole membrane"/>
    <property type="evidence" value="ECO:0007669"/>
    <property type="project" value="UniProtKB-ARBA"/>
</dbReference>
<dbReference type="GO" id="GO:0034490">
    <property type="term" value="P:basic amino acid transmembrane import into vacuole"/>
    <property type="evidence" value="ECO:0007669"/>
    <property type="project" value="UniProtKB-ARBA"/>
</dbReference>
<protein>
    <recommendedName>
        <fullName evidence="14">STAS domain-containing protein</fullName>
    </recommendedName>
</protein>
<evidence type="ECO:0000256" key="6">
    <source>
        <dbReference type="ARBA" id="ARBA00022989"/>
    </source>
</evidence>
<feature type="transmembrane region" description="Helical" evidence="9">
    <location>
        <begin position="464"/>
        <end position="484"/>
    </location>
</feature>
<feature type="transmembrane region" description="Helical" evidence="9">
    <location>
        <begin position="519"/>
        <end position="542"/>
    </location>
</feature>
<organism evidence="12 13">
    <name type="scientific">Saitozyma podzolica</name>
    <dbReference type="NCBI Taxonomy" id="1890683"/>
    <lineage>
        <taxon>Eukaryota</taxon>
        <taxon>Fungi</taxon>
        <taxon>Dikarya</taxon>
        <taxon>Basidiomycota</taxon>
        <taxon>Agaricomycotina</taxon>
        <taxon>Tremellomycetes</taxon>
        <taxon>Tremellales</taxon>
        <taxon>Trimorphomycetaceae</taxon>
        <taxon>Saitozyma</taxon>
    </lineage>
</organism>
<dbReference type="Gene3D" id="3.30.750.24">
    <property type="entry name" value="STAS domain"/>
    <property type="match status" value="1"/>
</dbReference>
<keyword evidence="5" id="KW-0029">Amino-acid transport</keyword>
<evidence type="ECO:0000256" key="7">
    <source>
        <dbReference type="ARBA" id="ARBA00023136"/>
    </source>
</evidence>
<feature type="transmembrane region" description="Helical" evidence="9">
    <location>
        <begin position="268"/>
        <end position="290"/>
    </location>
</feature>
<dbReference type="InterPro" id="IPR052706">
    <property type="entry name" value="Membrane-Transporter-like"/>
</dbReference>
<dbReference type="InterPro" id="IPR036513">
    <property type="entry name" value="STAS_dom_sf"/>
</dbReference>
<evidence type="ECO:0000259" key="10">
    <source>
        <dbReference type="PROSITE" id="PS50042"/>
    </source>
</evidence>
<feature type="compositionally biased region" description="Low complexity" evidence="8">
    <location>
        <begin position="10"/>
        <end position="30"/>
    </location>
</feature>
<dbReference type="Pfam" id="PF01740">
    <property type="entry name" value="STAS"/>
    <property type="match status" value="1"/>
</dbReference>
<evidence type="ECO:0000256" key="5">
    <source>
        <dbReference type="ARBA" id="ARBA00022970"/>
    </source>
</evidence>
<evidence type="ECO:0000256" key="2">
    <source>
        <dbReference type="ARBA" id="ARBA00022448"/>
    </source>
</evidence>
<keyword evidence="2" id="KW-0813">Transport</keyword>
<dbReference type="SUPFAM" id="SSF51206">
    <property type="entry name" value="cAMP-binding domain-like"/>
    <property type="match status" value="1"/>
</dbReference>
<evidence type="ECO:0000313" key="12">
    <source>
        <dbReference type="EMBL" id="RSH89923.1"/>
    </source>
</evidence>
<evidence type="ECO:0000256" key="3">
    <source>
        <dbReference type="ARBA" id="ARBA00022554"/>
    </source>
</evidence>
<accession>A0A427YFV3</accession>
<dbReference type="PANTHER" id="PTHR43310:SF4">
    <property type="entry name" value="AFR304WP"/>
    <property type="match status" value="1"/>
</dbReference>
<feature type="transmembrane region" description="Helical" evidence="9">
    <location>
        <begin position="390"/>
        <end position="408"/>
    </location>
</feature>
<dbReference type="SUPFAM" id="SSF52091">
    <property type="entry name" value="SpoIIaa-like"/>
    <property type="match status" value="1"/>
</dbReference>
<feature type="compositionally biased region" description="Polar residues" evidence="8">
    <location>
        <begin position="157"/>
        <end position="171"/>
    </location>
</feature>
<dbReference type="InterPro" id="IPR018490">
    <property type="entry name" value="cNMP-bd_dom_sf"/>
</dbReference>
<feature type="region of interest" description="Disordered" evidence="8">
    <location>
        <begin position="858"/>
        <end position="893"/>
    </location>
</feature>
<keyword evidence="6 9" id="KW-1133">Transmembrane helix</keyword>
<dbReference type="CDD" id="cd07042">
    <property type="entry name" value="STAS_SulP_like_sulfate_transporter"/>
    <property type="match status" value="1"/>
</dbReference>
<evidence type="ECO:0000256" key="8">
    <source>
        <dbReference type="SAM" id="MobiDB-lite"/>
    </source>
</evidence>
<sequence>MSTHGHPYTSDHPFLSPSSSASSTHTNSGPDAPNYLSTSSHAIRDSSNRLASLSFTRPRNDSFSSVASGYAASPSPHPRHLGPITPTPAPVPDRRSVFPSHLKPAISGPIPEEVRTERDDGARGREATTNNRPCPFRSASFAKINPLSAVRGDRQDPNTLSCTLASSVTSESEGEATPTGRRVPLAGNESDGSEENDSSALRGYLAADLEREDVERAAAVTTALLGGERRVRWSERLRQDLRCLGHRASKVTARDIARECIVEPVKTVPSVILGVLLNVLDGVSYGMILFPANPAFTDFGSLGVSMFFMSCVVSQFIFSLGGSVFPGGNGSMMIEAVPFVHILVNTIEAEVGDDVPSIIATTMVSFAFSLVFFALGAFKLGTYIGYFPRHILVGCIGGVDIFLIETGLEVSRGLKEEGFEYDLATLKLFFQSTHAILLWTIPLFLAILLRVITNFYHHQLVFPAYFFIIPVIFYVMVAIGGWSFDELRESGWVFDVGKDTEAWWKFYTLFDFRKTNWTAFWAAMPTQLALVFFGILHVPLNVPALGVSLVRRQPGLAGTVPNYLTYVNTVLFYRCGGGSRLSGVMLAIATAEIMLVGPTIIGYLPVTLVGALIFVLGIDLTIEAVWDTRNRVNRLEYITICAIAIGMTIWDFVVGLLFGIILACVFVVVQNSRRRAIRAVFSGSTAQSTVRRPRSQRAFLQQVGSQSYIMKLQGSLFFGTISLVEDEIRKLVDLAIWQHNPIRFLIMDLDLVHGVDFSAAETFVRVQRLLAAKNVFLIICGAAPHGQVGTALQGVGLWSDKEGVTVEVFASLNDTLEWTENAYLTAFYKNQKTYEVESAKRTDLLKIARPPFSLAESFENSPRRSHLAKAGGDTLPRTYAEAAAPDPPEADWNQPLPLLLQTLGAYAEDASPEFFRELLPYFTQLIEIGSLRATYAFDDHRRLVQETMVAGTMAGDLSTLSDMPRNATVVADREGVLWKLDTQALGRLEREKTEVAREFIHIVLKAVAEEQDVLSSHLIAEPFKRQKEMHALFLQMAEKGVSSNVHPLWDRDEVHDIYKEWRKVLDAAASRHCRTVSPVLPPPSKCSNE</sequence>
<evidence type="ECO:0000256" key="9">
    <source>
        <dbReference type="SAM" id="Phobius"/>
    </source>
</evidence>
<dbReference type="Gene3D" id="2.60.120.10">
    <property type="entry name" value="Jelly Rolls"/>
    <property type="match status" value="1"/>
</dbReference>
<feature type="domain" description="Cyclic nucleotide-binding" evidence="10">
    <location>
        <begin position="925"/>
        <end position="1006"/>
    </location>
</feature>
<evidence type="ECO:0000256" key="1">
    <source>
        <dbReference type="ARBA" id="ARBA00004128"/>
    </source>
</evidence>
<evidence type="ECO:0000259" key="11">
    <source>
        <dbReference type="PROSITE" id="PS50801"/>
    </source>
</evidence>
<feature type="transmembrane region" description="Helical" evidence="9">
    <location>
        <begin position="302"/>
        <end position="325"/>
    </location>
</feature>
<gene>
    <name evidence="12" type="ORF">EHS25_001909</name>
</gene>
<feature type="transmembrane region" description="Helical" evidence="9">
    <location>
        <begin position="638"/>
        <end position="669"/>
    </location>
</feature>
<reference evidence="12 13" key="1">
    <citation type="submission" date="2018-11" db="EMBL/GenBank/DDBJ databases">
        <title>Genome sequence of Saitozyma podzolica DSM 27192.</title>
        <authorList>
            <person name="Aliyu H."/>
            <person name="Gorte O."/>
            <person name="Ochsenreither K."/>
        </authorList>
    </citation>
    <scope>NUCLEOTIDE SEQUENCE [LARGE SCALE GENOMIC DNA]</scope>
    <source>
        <strain evidence="12 13">DSM 27192</strain>
    </source>
</reference>
<evidence type="ECO:0000256" key="4">
    <source>
        <dbReference type="ARBA" id="ARBA00022692"/>
    </source>
</evidence>
<feature type="region of interest" description="Disordered" evidence="8">
    <location>
        <begin position="1"/>
        <end position="199"/>
    </location>
</feature>
<dbReference type="FunFam" id="3.30.750.24:FF:000012">
    <property type="entry name" value="Sulfate transporter family protein"/>
    <property type="match status" value="1"/>
</dbReference>
<dbReference type="InterPro" id="IPR011547">
    <property type="entry name" value="SLC26A/SulP_dom"/>
</dbReference>
<dbReference type="OrthoDB" id="409725at2759"/>
<dbReference type="PROSITE" id="PS50042">
    <property type="entry name" value="CNMP_BINDING_3"/>
    <property type="match status" value="1"/>
</dbReference>
<dbReference type="PROSITE" id="PS50801">
    <property type="entry name" value="STAS"/>
    <property type="match status" value="1"/>
</dbReference>
<dbReference type="Pfam" id="PF00916">
    <property type="entry name" value="Sulfate_transp"/>
    <property type="match status" value="2"/>
</dbReference>
<keyword evidence="13" id="KW-1185">Reference proteome</keyword>
<dbReference type="InterPro" id="IPR002645">
    <property type="entry name" value="STAS_dom"/>
</dbReference>
<feature type="transmembrane region" description="Helical" evidence="9">
    <location>
        <begin position="358"/>
        <end position="378"/>
    </location>
</feature>
<feature type="transmembrane region" description="Helical" evidence="9">
    <location>
        <begin position="428"/>
        <end position="452"/>
    </location>
</feature>
<dbReference type="AlphaFoldDB" id="A0A427YFV3"/>
<comment type="caution">
    <text evidence="12">The sequence shown here is derived from an EMBL/GenBank/DDBJ whole genome shotgun (WGS) entry which is preliminary data.</text>
</comment>
<evidence type="ECO:0000313" key="13">
    <source>
        <dbReference type="Proteomes" id="UP000279259"/>
    </source>
</evidence>
<keyword evidence="3" id="KW-0926">Vacuole</keyword>
<keyword evidence="7 9" id="KW-0472">Membrane</keyword>
<dbReference type="PANTHER" id="PTHR43310">
    <property type="entry name" value="SULFATE TRANSPORTER YBAR-RELATED"/>
    <property type="match status" value="1"/>
</dbReference>
<feature type="compositionally biased region" description="Basic and acidic residues" evidence="8">
    <location>
        <begin position="112"/>
        <end position="126"/>
    </location>
</feature>
<evidence type="ECO:0008006" key="14">
    <source>
        <dbReference type="Google" id="ProtNLM"/>
    </source>
</evidence>